<proteinExistence type="predicted"/>
<geneLocation type="plasmid" evidence="2 3">
    <name>poh2</name>
</geneLocation>
<evidence type="ECO:0000313" key="3">
    <source>
        <dbReference type="Proteomes" id="UP000194143"/>
    </source>
</evidence>
<dbReference type="Gene3D" id="3.40.50.720">
    <property type="entry name" value="NAD(P)-binding Rossmann-like Domain"/>
    <property type="match status" value="1"/>
</dbReference>
<organism evidence="2 3">
    <name type="scientific">Bacillus thuringiensis</name>
    <dbReference type="NCBI Taxonomy" id="1428"/>
    <lineage>
        <taxon>Bacteria</taxon>
        <taxon>Bacillati</taxon>
        <taxon>Bacillota</taxon>
        <taxon>Bacilli</taxon>
        <taxon>Bacillales</taxon>
        <taxon>Bacillaceae</taxon>
        <taxon>Bacillus</taxon>
        <taxon>Bacillus cereus group</taxon>
    </lineage>
</organism>
<reference evidence="2 3" key="1">
    <citation type="submission" date="2017-04" db="EMBL/GenBank/DDBJ databases">
        <title>Complete Genome Sequence of Bacillus thuringiensis type Strain ATCC 10792.</title>
        <authorList>
            <person name="Oh D.-H."/>
            <person name="Park B.-J."/>
            <person name="Shuai W."/>
            <person name="Chelliah R."/>
        </authorList>
    </citation>
    <scope>NUCLEOTIDE SEQUENCE [LARGE SCALE GENOMIC DNA]</scope>
    <source>
        <strain evidence="2 3">ATCC 10792</strain>
        <plasmid evidence="2 3">poh2</plasmid>
    </source>
</reference>
<dbReference type="AlphaFoldDB" id="A0A1W6WYN1"/>
<protein>
    <recommendedName>
        <fullName evidence="1">KARI N-terminal Rossmann domain-containing protein</fullName>
    </recommendedName>
</protein>
<gene>
    <name evidence="2" type="ORF">CAB88_32075</name>
</gene>
<dbReference type="SUPFAM" id="SSF51735">
    <property type="entry name" value="NAD(P)-binding Rossmann-fold domains"/>
    <property type="match status" value="1"/>
</dbReference>
<dbReference type="InterPro" id="IPR036291">
    <property type="entry name" value="NAD(P)-bd_dom_sf"/>
</dbReference>
<sequence length="340" mass="39342">MHQLNPSVLIMGYGKIGKIKAKIWKQCGINVFVTDVTKTRLESAQADGFRIEKSPSNISYSFVDICTPSNTHIEVLRRIISDDVRFDRVIIEKPLFNNAYEKHILYELLDNDNSLHERIIVNEQYYRSKVIKCLQERLSKEKIKRVKITMSKDRNADNKSGRFIDNDIGAYGIELPHILAILDILDKPVNLMALVKNILYIDSDDKNNQGIYIEYVTKNDTTVVINSFLGDFKVSPENEVSDNCFIDRSLVIEGENFNHRVIMDPHPSNERLYAELKFGEESMLIHDDMLRENIFSIINNNIAEGCKLEYAIQQSKQAILLFNNANIIHIKKEDNYVYNY</sequence>
<dbReference type="Proteomes" id="UP000194143">
    <property type="component" value="Plasmid poh2"/>
</dbReference>
<dbReference type="EMBL" id="CP021063">
    <property type="protein sequence ID" value="ARP61646.1"/>
    <property type="molecule type" value="Genomic_DNA"/>
</dbReference>
<keyword evidence="3" id="KW-1185">Reference proteome</keyword>
<keyword evidence="2" id="KW-0614">Plasmid</keyword>
<accession>A0A1W6WYN1</accession>
<dbReference type="GeneID" id="67470121"/>
<dbReference type="Pfam" id="PF07991">
    <property type="entry name" value="KARI_N"/>
    <property type="match status" value="1"/>
</dbReference>
<evidence type="ECO:0000313" key="2">
    <source>
        <dbReference type="EMBL" id="ARP61646.1"/>
    </source>
</evidence>
<dbReference type="InterPro" id="IPR013116">
    <property type="entry name" value="KARI_N"/>
</dbReference>
<feature type="domain" description="KARI N-terminal Rossmann" evidence="1">
    <location>
        <begin position="7"/>
        <end position="97"/>
    </location>
</feature>
<dbReference type="RefSeq" id="WP_000554005.1">
    <property type="nucleotide sequence ID" value="NZ_CP021063.1"/>
</dbReference>
<name>A0A1W6WYN1_BACTU</name>
<evidence type="ECO:0000259" key="1">
    <source>
        <dbReference type="Pfam" id="PF07991"/>
    </source>
</evidence>